<dbReference type="Proteomes" id="UP000886520">
    <property type="component" value="Chromosome 22"/>
</dbReference>
<gene>
    <name evidence="3" type="ORF">GOP47_0022615</name>
</gene>
<keyword evidence="4" id="KW-1185">Reference proteome</keyword>
<dbReference type="Pfam" id="PF00856">
    <property type="entry name" value="SET"/>
    <property type="match status" value="1"/>
</dbReference>
<dbReference type="Gene3D" id="6.10.140.2220">
    <property type="match status" value="1"/>
</dbReference>
<organism evidence="3 4">
    <name type="scientific">Adiantum capillus-veneris</name>
    <name type="common">Maidenhair fern</name>
    <dbReference type="NCBI Taxonomy" id="13818"/>
    <lineage>
        <taxon>Eukaryota</taxon>
        <taxon>Viridiplantae</taxon>
        <taxon>Streptophyta</taxon>
        <taxon>Embryophyta</taxon>
        <taxon>Tracheophyta</taxon>
        <taxon>Polypodiopsida</taxon>
        <taxon>Polypodiidae</taxon>
        <taxon>Polypodiales</taxon>
        <taxon>Pteridineae</taxon>
        <taxon>Pteridaceae</taxon>
        <taxon>Vittarioideae</taxon>
        <taxon>Adiantum</taxon>
    </lineage>
</organism>
<evidence type="ECO:0000313" key="4">
    <source>
        <dbReference type="Proteomes" id="UP000886520"/>
    </source>
</evidence>
<dbReference type="InterPro" id="IPR046341">
    <property type="entry name" value="SET_dom_sf"/>
</dbReference>
<dbReference type="EMBL" id="JABFUD020000022">
    <property type="protein sequence ID" value="KAI5062076.1"/>
    <property type="molecule type" value="Genomic_DNA"/>
</dbReference>
<dbReference type="InterPro" id="IPR050869">
    <property type="entry name" value="H3K4_H4K5_MeTrfase"/>
</dbReference>
<feature type="compositionally biased region" description="Low complexity" evidence="1">
    <location>
        <begin position="35"/>
        <end position="46"/>
    </location>
</feature>
<feature type="region of interest" description="Disordered" evidence="1">
    <location>
        <begin position="1"/>
        <end position="46"/>
    </location>
</feature>
<dbReference type="OrthoDB" id="265717at2759"/>
<dbReference type="Gene3D" id="2.170.270.10">
    <property type="entry name" value="SET domain"/>
    <property type="match status" value="1"/>
</dbReference>
<protein>
    <recommendedName>
        <fullName evidence="2">SET domain-containing protein</fullName>
    </recommendedName>
</protein>
<dbReference type="Gene3D" id="1.10.220.160">
    <property type="match status" value="1"/>
</dbReference>
<comment type="caution">
    <text evidence="3">The sequence shown here is derived from an EMBL/GenBank/DDBJ whole genome shotgun (WGS) entry which is preliminary data.</text>
</comment>
<sequence length="575" mass="63977">MEESLQQLSIAVAPPTANAESSKLRKRKKKKSKSKLPSSLNALANSTSSLPSQKCVEARFPWKVVIRSGRGRCAIATRDIKAGELIVSEQALAFVLRSSYRTAACHNCCKDFTEASTGIQCQQCNHSFFCEECWQVTQNLHRDCCPVIRKIGDIAAQEDCDGDLLRLALLLGLKRSSLFNESSKESFDSMGEIKGDVLVPSFHDAMGLQTHRNKISASWRSSVRKACERLVDHAASQISDFQNSAEDLEYLAALINANAHGMGAQGVHNTDIAIGIFPFVSMLNHSCRPNCCFSSDRNFMHVRATHDVRNNTELCLSYINLYEARDTRREQLATTKHFDCACTRCTEPLTSSVDRFLEGVVCYVKGCSGVLVKQPQESPAAQPPELWQCDTCSGILDATLSSGQVRPLAERPWNLVYYAQERLSAANLVYKERRFKEARKLLEDFLLEFTGKLHPLHVLLFDALTPLMNCCRVLGDAEGGTKVCRNIINSLEKVLNSPCIELANFYLCLGEMYSERADSVDSSAILAKRYKKQDSSPHANGVILCHEIRVHTVVHPLKHGRCLIHVLGSPVNEFT</sequence>
<dbReference type="AlphaFoldDB" id="A0A9D4U5Q6"/>
<evidence type="ECO:0000259" key="2">
    <source>
        <dbReference type="PROSITE" id="PS50280"/>
    </source>
</evidence>
<feature type="domain" description="SET" evidence="2">
    <location>
        <begin position="53"/>
        <end position="319"/>
    </location>
</feature>
<dbReference type="PANTHER" id="PTHR12197:SF282">
    <property type="entry name" value="SET DOMAIN-CONTAINING PROTEIN"/>
    <property type="match status" value="1"/>
</dbReference>
<dbReference type="CDD" id="cd20071">
    <property type="entry name" value="SET_SMYD"/>
    <property type="match status" value="1"/>
</dbReference>
<feature type="compositionally biased region" description="Basic residues" evidence="1">
    <location>
        <begin position="24"/>
        <end position="34"/>
    </location>
</feature>
<evidence type="ECO:0000313" key="3">
    <source>
        <dbReference type="EMBL" id="KAI5062076.1"/>
    </source>
</evidence>
<dbReference type="SUPFAM" id="SSF82199">
    <property type="entry name" value="SET domain"/>
    <property type="match status" value="1"/>
</dbReference>
<proteinExistence type="predicted"/>
<dbReference type="InterPro" id="IPR001214">
    <property type="entry name" value="SET_dom"/>
</dbReference>
<dbReference type="SMART" id="SM00317">
    <property type="entry name" value="SET"/>
    <property type="match status" value="1"/>
</dbReference>
<reference evidence="3" key="1">
    <citation type="submission" date="2021-01" db="EMBL/GenBank/DDBJ databases">
        <title>Adiantum capillus-veneris genome.</title>
        <authorList>
            <person name="Fang Y."/>
            <person name="Liao Q."/>
        </authorList>
    </citation>
    <scope>NUCLEOTIDE SEQUENCE</scope>
    <source>
        <strain evidence="3">H3</strain>
        <tissue evidence="3">Leaf</tissue>
    </source>
</reference>
<dbReference type="PANTHER" id="PTHR12197">
    <property type="entry name" value="HISTONE-LYSINE N-METHYLTRANSFERASE SMYD"/>
    <property type="match status" value="1"/>
</dbReference>
<name>A0A9D4U5Q6_ADICA</name>
<evidence type="ECO:0000256" key="1">
    <source>
        <dbReference type="SAM" id="MobiDB-lite"/>
    </source>
</evidence>
<dbReference type="PROSITE" id="PS50280">
    <property type="entry name" value="SET"/>
    <property type="match status" value="1"/>
</dbReference>
<accession>A0A9D4U5Q6</accession>